<evidence type="ECO:0008006" key="5">
    <source>
        <dbReference type="Google" id="ProtNLM"/>
    </source>
</evidence>
<dbReference type="PANTHER" id="PTHR20883:SF15">
    <property type="entry name" value="PHYTANOYL-COA DIOXYGENASE DOMAIN-CONTAINING PROTEIN 1"/>
    <property type="match status" value="1"/>
</dbReference>
<dbReference type="PANTHER" id="PTHR20883">
    <property type="entry name" value="PHYTANOYL-COA DIOXYGENASE DOMAIN CONTAINING 1"/>
    <property type="match status" value="1"/>
</dbReference>
<keyword evidence="1" id="KW-0479">Metal-binding</keyword>
<organism evidence="3 4">
    <name type="scientific">Candidatus Moanibacter tarae</name>
    <dbReference type="NCBI Taxonomy" id="2200854"/>
    <lineage>
        <taxon>Bacteria</taxon>
        <taxon>Pseudomonadati</taxon>
        <taxon>Verrucomicrobiota</taxon>
        <taxon>Opitutia</taxon>
        <taxon>Puniceicoccales</taxon>
        <taxon>Puniceicoccales incertae sedis</taxon>
        <taxon>Candidatus Moanibacter</taxon>
    </lineage>
</organism>
<evidence type="ECO:0000256" key="2">
    <source>
        <dbReference type="ARBA" id="ARBA00023004"/>
    </source>
</evidence>
<sequence length="297" mass="33591">MDTSFTNSRDSIADARQDTTNWASLTRADQIRSIEFNGFVVIPDVLSVKETESIGMELDRIPTEAVDYSPHQRGCSDVQWTDSPTAIKVIGNPKIVDFLTYLFGDDLICTSCAYVVSEPGHPGIAMHTDAQPYGSKIFGLQSSSPILARVLYYLDDLTPERSPFKVIPRSHLSMHRDANPYLRYLSHPDELMITCKAGSAVIINQKVFHANFPNHCDRDRRMYALAYRPAWSGPIGEVEERDPVKIASLPKDIQPYFRSLNTRDIEYDLPNRPDGMRRDAFGVSLRRWEGPEAIDYS</sequence>
<dbReference type="InterPro" id="IPR008775">
    <property type="entry name" value="Phytyl_CoA_dOase-like"/>
</dbReference>
<dbReference type="KEGG" id="mtar:DF168_00987"/>
<accession>A0A2Z4APT3</accession>
<evidence type="ECO:0000256" key="1">
    <source>
        <dbReference type="ARBA" id="ARBA00022723"/>
    </source>
</evidence>
<dbReference type="GO" id="GO:0005506">
    <property type="term" value="F:iron ion binding"/>
    <property type="evidence" value="ECO:0007669"/>
    <property type="project" value="UniProtKB-ARBA"/>
</dbReference>
<protein>
    <recommendedName>
        <fullName evidence="5">Phytanoyl-CoA dioxygenase family protein</fullName>
    </recommendedName>
</protein>
<evidence type="ECO:0000313" key="3">
    <source>
        <dbReference type="EMBL" id="AWT59792.1"/>
    </source>
</evidence>
<dbReference type="SUPFAM" id="SSF51197">
    <property type="entry name" value="Clavaminate synthase-like"/>
    <property type="match status" value="1"/>
</dbReference>
<proteinExistence type="predicted"/>
<name>A0A2Z4APT3_9BACT</name>
<gene>
    <name evidence="3" type="ORF">DF168_00987</name>
</gene>
<dbReference type="Pfam" id="PF05721">
    <property type="entry name" value="PhyH"/>
    <property type="match status" value="1"/>
</dbReference>
<dbReference type="GO" id="GO:0016706">
    <property type="term" value="F:2-oxoglutarate-dependent dioxygenase activity"/>
    <property type="evidence" value="ECO:0007669"/>
    <property type="project" value="UniProtKB-ARBA"/>
</dbReference>
<reference evidence="3 4" key="1">
    <citation type="submission" date="2018-06" db="EMBL/GenBank/DDBJ databases">
        <title>Draft Genome Sequence of a Novel Marine Bacterium Related to the Verrucomicrobia.</title>
        <authorList>
            <person name="Vosseberg J."/>
            <person name="Martijn J."/>
            <person name="Ettema T.J.G."/>
        </authorList>
    </citation>
    <scope>NUCLEOTIDE SEQUENCE [LARGE SCALE GENOMIC DNA]</scope>
    <source>
        <strain evidence="3">TARA_B100001123</strain>
    </source>
</reference>
<dbReference type="EMBL" id="CP029803">
    <property type="protein sequence ID" value="AWT59792.1"/>
    <property type="molecule type" value="Genomic_DNA"/>
</dbReference>
<dbReference type="Gene3D" id="2.60.120.620">
    <property type="entry name" value="q2cbj1_9rhob like domain"/>
    <property type="match status" value="1"/>
</dbReference>
<evidence type="ECO:0000313" key="4">
    <source>
        <dbReference type="Proteomes" id="UP000247465"/>
    </source>
</evidence>
<keyword evidence="2" id="KW-0408">Iron</keyword>
<dbReference type="Proteomes" id="UP000247465">
    <property type="component" value="Chromosome"/>
</dbReference>
<dbReference type="AlphaFoldDB" id="A0A2Z4APT3"/>